<sequence>MTKFTLVIASLLILALVAGAGAQVGLSNVSSTNESSNQTTESTQNISGNVTDLTNAGSMLAAAFENNASRTNLTTIPSFTADIGLELVAQNFTSPMMVTSPDDGTGRLFVVDQIGVVKIVDANGTTLPEPFLDLRGNLADLSLTYDERGLLSIAFHPDYQSNGKVYAFYSAPLRAEAPEGWSCTNHISEFQVDPENPNVVNVSSEKVLMYIDKPYQNHNGGQLAFSPADGYLYISLGDGGKANDVGNGHTPGIGNAQDLTKIYGKILRIDVDSTATGGVTVQQNMTQNQTQNMSVNRTENPPEPTWTTFAGSLYGIPPDNPFAETQPKILDTYAYTSVPPEIYAYGFRNPAYMAFDSGGNNALFIGEAGQNLFEEVDIVLNGGNYGWHIREGTHCFDPNATTAPGKSCNITGYLGEPLIGPIFEGGHDLGLVVVGGNVYRGTAATGLEGRYIFGYWSDSRTVGNGTLLAATPPTGWAEGALPETAASLTPDENAMWEVQTVNITGGTNETLGMFLRGFGEDANQDLYVLTNDAGGPDNSTSTGKVWKIVTPTAVTPAPTTVTPTVTQTAAGNQTGTMAAAGGMGAGATLPSSLSSLDPAGNIMEVLASTETSISLEESPAFGNFTLFTGLLQSTGVAATLEGQGPYTVFAPTDAAFDQMGPNLRESVLNGSANSTDVVLYHIVNGSYTLAGLGNVSTLRTLQGANLTVNATGTAIMVNNATVAIPDLVADNGVIQGIDTVLMPPEA</sequence>
<feature type="compositionally biased region" description="Low complexity" evidence="1">
    <location>
        <begin position="28"/>
        <end position="45"/>
    </location>
</feature>
<dbReference type="InterPro" id="IPR000782">
    <property type="entry name" value="FAS1_domain"/>
</dbReference>
<feature type="region of interest" description="Disordered" evidence="1">
    <location>
        <begin position="28"/>
        <end position="48"/>
    </location>
</feature>
<accession>A0A0X3BQD7</accession>
<evidence type="ECO:0000313" key="3">
    <source>
        <dbReference type="EMBL" id="CVK34238.1"/>
    </source>
</evidence>
<dbReference type="GeneID" id="27138520"/>
<dbReference type="Proteomes" id="UP000069850">
    <property type="component" value="Chromosome 1"/>
</dbReference>
<organism evidence="3 4">
    <name type="scientific">Methanoculleus bourgensis</name>
    <dbReference type="NCBI Taxonomy" id="83986"/>
    <lineage>
        <taxon>Archaea</taxon>
        <taxon>Methanobacteriati</taxon>
        <taxon>Methanobacteriota</taxon>
        <taxon>Stenosarchaea group</taxon>
        <taxon>Methanomicrobia</taxon>
        <taxon>Methanomicrobiales</taxon>
        <taxon>Methanomicrobiaceae</taxon>
        <taxon>Methanoculleus</taxon>
    </lineage>
</organism>
<dbReference type="SMART" id="SM00554">
    <property type="entry name" value="FAS1"/>
    <property type="match status" value="1"/>
</dbReference>
<evidence type="ECO:0000313" key="4">
    <source>
        <dbReference type="Proteomes" id="UP000069850"/>
    </source>
</evidence>
<gene>
    <name evidence="3" type="ORF">MMAB1_3025</name>
</gene>
<dbReference type="PANTHER" id="PTHR19328">
    <property type="entry name" value="HEDGEHOG-INTERACTING PROTEIN"/>
    <property type="match status" value="1"/>
</dbReference>
<protein>
    <submittedName>
        <fullName evidence="3">HHIP-like protein 1 (Modular protein)</fullName>
    </submittedName>
</protein>
<feature type="domain" description="FAS1" evidence="2">
    <location>
        <begin position="611"/>
        <end position="741"/>
    </location>
</feature>
<dbReference type="Pfam" id="PF02469">
    <property type="entry name" value="Fasciclin"/>
    <property type="match status" value="1"/>
</dbReference>
<name>A0A0X3BQD7_9EURY</name>
<dbReference type="SUPFAM" id="SSF82153">
    <property type="entry name" value="FAS1 domain"/>
    <property type="match status" value="1"/>
</dbReference>
<dbReference type="InterPro" id="IPR011041">
    <property type="entry name" value="Quinoprot_gluc/sorb_DH_b-prop"/>
</dbReference>
<dbReference type="AlphaFoldDB" id="A0A0X3BQD7"/>
<dbReference type="KEGG" id="mema:MMAB1_3025"/>
<evidence type="ECO:0000259" key="2">
    <source>
        <dbReference type="PROSITE" id="PS50213"/>
    </source>
</evidence>
<dbReference type="RefSeq" id="WP_238320355.1">
    <property type="nucleotide sequence ID" value="NZ_LT158599.1"/>
</dbReference>
<dbReference type="SUPFAM" id="SSF50952">
    <property type="entry name" value="Soluble quinoprotein glucose dehydrogenase"/>
    <property type="match status" value="1"/>
</dbReference>
<dbReference type="FunFam" id="2.30.180.10:FF:000014">
    <property type="entry name" value="Stabilin 1"/>
    <property type="match status" value="1"/>
</dbReference>
<evidence type="ECO:0000256" key="1">
    <source>
        <dbReference type="SAM" id="MobiDB-lite"/>
    </source>
</evidence>
<dbReference type="Gene3D" id="2.120.10.30">
    <property type="entry name" value="TolB, C-terminal domain"/>
    <property type="match status" value="1"/>
</dbReference>
<proteinExistence type="predicted"/>
<dbReference type="PANTHER" id="PTHR19328:SF75">
    <property type="entry name" value="ALDOSE SUGAR DEHYDROGENASE YLII"/>
    <property type="match status" value="1"/>
</dbReference>
<dbReference type="EMBL" id="LT158599">
    <property type="protein sequence ID" value="CVK34238.1"/>
    <property type="molecule type" value="Genomic_DNA"/>
</dbReference>
<dbReference type="InterPro" id="IPR036378">
    <property type="entry name" value="FAS1_dom_sf"/>
</dbReference>
<dbReference type="Pfam" id="PF07995">
    <property type="entry name" value="GSDH"/>
    <property type="match status" value="2"/>
</dbReference>
<dbReference type="PROSITE" id="PS50213">
    <property type="entry name" value="FAS1"/>
    <property type="match status" value="1"/>
</dbReference>
<dbReference type="InterPro" id="IPR011042">
    <property type="entry name" value="6-blade_b-propeller_TolB-like"/>
</dbReference>
<dbReference type="InterPro" id="IPR012938">
    <property type="entry name" value="Glc/Sorbosone_DH"/>
</dbReference>
<reference evidence="3 4" key="1">
    <citation type="submission" date="2016-01" db="EMBL/GenBank/DDBJ databases">
        <authorList>
            <person name="Manzoor S."/>
        </authorList>
    </citation>
    <scope>NUCLEOTIDE SEQUENCE [LARGE SCALE GENOMIC DNA]</scope>
    <source>
        <strain evidence="3">Methanoculleus sp MAB1</strain>
    </source>
</reference>
<dbReference type="Gene3D" id="2.30.180.10">
    <property type="entry name" value="FAS1 domain"/>
    <property type="match status" value="1"/>
</dbReference>